<dbReference type="AlphaFoldDB" id="A0A0F9QWK2"/>
<name>A0A0F9QWK2_9ZZZZ</name>
<dbReference type="EMBL" id="LAZR01001312">
    <property type="protein sequence ID" value="KKN46779.1"/>
    <property type="molecule type" value="Genomic_DNA"/>
</dbReference>
<evidence type="ECO:0000313" key="1">
    <source>
        <dbReference type="EMBL" id="KKN46779.1"/>
    </source>
</evidence>
<accession>A0A0F9QWK2</accession>
<sequence>MSFIGYTPDIEEDLQMKLSEDKIISAQVILRPTSGRNITPETLITAENISQYAPSQESVNETSRMFSSLGFEIGTMVGISFSITAQVRTFVDVLKVRLRLTDRGGIECLGDDDTGRLELPITNLPRKLALHLHAVTFTAPPDFGPTDF</sequence>
<protein>
    <submittedName>
        <fullName evidence="1">Uncharacterized protein</fullName>
    </submittedName>
</protein>
<gene>
    <name evidence="1" type="ORF">LCGC14_0669590</name>
</gene>
<comment type="caution">
    <text evidence="1">The sequence shown here is derived from an EMBL/GenBank/DDBJ whole genome shotgun (WGS) entry which is preliminary data.</text>
</comment>
<proteinExistence type="predicted"/>
<organism evidence="1">
    <name type="scientific">marine sediment metagenome</name>
    <dbReference type="NCBI Taxonomy" id="412755"/>
    <lineage>
        <taxon>unclassified sequences</taxon>
        <taxon>metagenomes</taxon>
        <taxon>ecological metagenomes</taxon>
    </lineage>
</organism>
<reference evidence="1" key="1">
    <citation type="journal article" date="2015" name="Nature">
        <title>Complex archaea that bridge the gap between prokaryotes and eukaryotes.</title>
        <authorList>
            <person name="Spang A."/>
            <person name="Saw J.H."/>
            <person name="Jorgensen S.L."/>
            <person name="Zaremba-Niedzwiedzka K."/>
            <person name="Martijn J."/>
            <person name="Lind A.E."/>
            <person name="van Eijk R."/>
            <person name="Schleper C."/>
            <person name="Guy L."/>
            <person name="Ettema T.J."/>
        </authorList>
    </citation>
    <scope>NUCLEOTIDE SEQUENCE</scope>
</reference>